<reference evidence="1 2" key="1">
    <citation type="journal article" date="2010" name="Stand. Genomic Sci.">
        <title>Complete genome sequence of Haliangium ochraceum type strain (SMP-2).</title>
        <authorList>
            <consortium name="US DOE Joint Genome Institute (JGI-PGF)"/>
            <person name="Ivanova N."/>
            <person name="Daum C."/>
            <person name="Lang E."/>
            <person name="Abt B."/>
            <person name="Kopitz M."/>
            <person name="Saunders E."/>
            <person name="Lapidus A."/>
            <person name="Lucas S."/>
            <person name="Glavina Del Rio T."/>
            <person name="Nolan M."/>
            <person name="Tice H."/>
            <person name="Copeland A."/>
            <person name="Cheng J.F."/>
            <person name="Chen F."/>
            <person name="Bruce D."/>
            <person name="Goodwin L."/>
            <person name="Pitluck S."/>
            <person name="Mavromatis K."/>
            <person name="Pati A."/>
            <person name="Mikhailova N."/>
            <person name="Chen A."/>
            <person name="Palaniappan K."/>
            <person name="Land M."/>
            <person name="Hauser L."/>
            <person name="Chang Y.J."/>
            <person name="Jeffries C.D."/>
            <person name="Detter J.C."/>
            <person name="Brettin T."/>
            <person name="Rohde M."/>
            <person name="Goker M."/>
            <person name="Bristow J."/>
            <person name="Markowitz V."/>
            <person name="Eisen J.A."/>
            <person name="Hugenholtz P."/>
            <person name="Kyrpides N.C."/>
            <person name="Klenk H.P."/>
        </authorList>
    </citation>
    <scope>NUCLEOTIDE SEQUENCE [LARGE SCALE GENOMIC DNA]</scope>
    <source>
        <strain evidence="2">DSM 14365 / CIP 107738 / JCM 11303 / AJ 13395 / SMP-2</strain>
    </source>
</reference>
<keyword evidence="2" id="KW-1185">Reference proteome</keyword>
<evidence type="ECO:0000313" key="1">
    <source>
        <dbReference type="EMBL" id="ACY14178.1"/>
    </source>
</evidence>
<evidence type="ECO:0000313" key="2">
    <source>
        <dbReference type="Proteomes" id="UP000001880"/>
    </source>
</evidence>
<dbReference type="AlphaFoldDB" id="D0LWT1"/>
<organism evidence="1 2">
    <name type="scientific">Haliangium ochraceum (strain DSM 14365 / JCM 11303 / SMP-2)</name>
    <dbReference type="NCBI Taxonomy" id="502025"/>
    <lineage>
        <taxon>Bacteria</taxon>
        <taxon>Pseudomonadati</taxon>
        <taxon>Myxococcota</taxon>
        <taxon>Polyangia</taxon>
        <taxon>Haliangiales</taxon>
        <taxon>Kofleriaceae</taxon>
        <taxon>Haliangium</taxon>
    </lineage>
</organism>
<dbReference type="EMBL" id="CP001804">
    <property type="protein sequence ID" value="ACY14178.1"/>
    <property type="molecule type" value="Genomic_DNA"/>
</dbReference>
<sequence length="302" mass="34093">MPELQHDITSPSNGVIIPNAELDPILSAIREANHITAIYERHFAGRRRASRDVRLLGELIERLGDIRERLSGFGEPGERERTVDRLAAVEQELVLFNGERGEILSARPSLAPIERAAVLATRIDEQFALYRTHFAGQLRLSRRPRLLHRVIVSLEDIRAELDDPELVALDDDGQSTGNRKLLDDELRRLRRELGMIELEHQASSSAERTAMLGASANADLRAYNLYFAAQDRGTRDLVQLRGICDRLTEIEWQFIDLSREYRSEALARSLDAVQICLDMYGSEYEHIAALQRGGATAADDED</sequence>
<proteinExistence type="predicted"/>
<dbReference type="OrthoDB" id="5525112at2"/>
<gene>
    <name evidence="1" type="ordered locus">Hoch_1628</name>
</gene>
<dbReference type="HOGENOM" id="CLU_920608_0_0_7"/>
<dbReference type="KEGG" id="hoh:Hoch_1628"/>
<dbReference type="RefSeq" id="WP_012826786.1">
    <property type="nucleotide sequence ID" value="NC_013440.1"/>
</dbReference>
<dbReference type="STRING" id="502025.Hoch_1628"/>
<name>D0LWT1_HALO1</name>
<protein>
    <submittedName>
        <fullName evidence="1">Uncharacterized protein</fullName>
    </submittedName>
</protein>
<accession>D0LWT1</accession>
<dbReference type="Proteomes" id="UP000001880">
    <property type="component" value="Chromosome"/>
</dbReference>